<dbReference type="Proteomes" id="UP000054826">
    <property type="component" value="Unassembled WGS sequence"/>
</dbReference>
<gene>
    <name evidence="7" type="primary">IST1</name>
    <name evidence="6" type="ORF">T4A_5743</name>
    <name evidence="7" type="ORF">T4B_5977</name>
    <name evidence="8" type="ORF">T4C_4548</name>
</gene>
<dbReference type="Proteomes" id="UP000054632">
    <property type="component" value="Unassembled WGS sequence"/>
</dbReference>
<name>A0A0V1IT48_TRIPS</name>
<evidence type="ECO:0000313" key="8">
    <source>
        <dbReference type="EMBL" id="KRZ31365.1"/>
    </source>
</evidence>
<evidence type="ECO:0000313" key="9">
    <source>
        <dbReference type="Proteomes" id="UP000054632"/>
    </source>
</evidence>
<evidence type="ECO:0000256" key="2">
    <source>
        <dbReference type="ARBA" id="ARBA00014513"/>
    </source>
</evidence>
<dbReference type="Proteomes" id="UP000054805">
    <property type="component" value="Unassembled WGS sequence"/>
</dbReference>
<comment type="caution">
    <text evidence="7">The sequence shown here is derived from an EMBL/GenBank/DDBJ whole genome shotgun (WGS) entry which is preliminary data.</text>
</comment>
<dbReference type="AlphaFoldDB" id="A0A0V1IT48"/>
<dbReference type="Gene3D" id="1.20.1260.60">
    <property type="entry name" value="Vacuolar protein sorting-associated protein Ist1"/>
    <property type="match status" value="1"/>
</dbReference>
<comment type="similarity">
    <text evidence="1">Belongs to the IST1 family.</text>
</comment>
<evidence type="ECO:0000313" key="10">
    <source>
        <dbReference type="Proteomes" id="UP000054805"/>
    </source>
</evidence>
<comment type="subunit">
    <text evidence="5">Interacts with CHMP1A, CHMP1B, VPS4A and VTA1. Interacts with SPAST, STAMBP, and USP8. May interact with VPS37B. May associate with the ESCRT-I complex. Interacts with MITD1, in competition with VSP4. Interacts with SPART (via MIT domain); leading to the recruitment of SPART to midbodies. Interacts with SPAST.</text>
</comment>
<organism evidence="7 10">
    <name type="scientific">Trichinella pseudospiralis</name>
    <name type="common">Parasitic roundworm</name>
    <dbReference type="NCBI Taxonomy" id="6337"/>
    <lineage>
        <taxon>Eukaryota</taxon>
        <taxon>Metazoa</taxon>
        <taxon>Ecdysozoa</taxon>
        <taxon>Nematoda</taxon>
        <taxon>Enoplea</taxon>
        <taxon>Dorylaimia</taxon>
        <taxon>Trichinellida</taxon>
        <taxon>Trichinellidae</taxon>
        <taxon>Trichinella</taxon>
    </lineage>
</organism>
<accession>A0A0V1IT48</accession>
<dbReference type="Pfam" id="PF03398">
    <property type="entry name" value="Ist1"/>
    <property type="match status" value="1"/>
</dbReference>
<protein>
    <recommendedName>
        <fullName evidence="2">IST1 homolog</fullName>
    </recommendedName>
    <alternativeName>
        <fullName evidence="3">Charged multivesicular body protein 8</fullName>
    </alternativeName>
</protein>
<evidence type="ECO:0000313" key="7">
    <source>
        <dbReference type="EMBL" id="KRZ26002.1"/>
    </source>
</evidence>
<evidence type="ECO:0000256" key="1">
    <source>
        <dbReference type="ARBA" id="ARBA00005536"/>
    </source>
</evidence>
<dbReference type="EMBL" id="JYDR01000104">
    <property type="protein sequence ID" value="KRY68741.1"/>
    <property type="molecule type" value="Genomic_DNA"/>
</dbReference>
<evidence type="ECO:0000256" key="4">
    <source>
        <dbReference type="ARBA" id="ARBA00046124"/>
    </source>
</evidence>
<evidence type="ECO:0000256" key="5">
    <source>
        <dbReference type="ARBA" id="ARBA00046920"/>
    </source>
</evidence>
<keyword evidence="10" id="KW-1185">Reference proteome</keyword>
<dbReference type="EMBL" id="JYDS01000091">
    <property type="protein sequence ID" value="KRZ26002.1"/>
    <property type="molecule type" value="Genomic_DNA"/>
</dbReference>
<dbReference type="InterPro" id="IPR042277">
    <property type="entry name" value="IST1-like"/>
</dbReference>
<proteinExistence type="inferred from homology"/>
<dbReference type="InterPro" id="IPR005061">
    <property type="entry name" value="Ist1"/>
</dbReference>
<evidence type="ECO:0000313" key="6">
    <source>
        <dbReference type="EMBL" id="KRY68741.1"/>
    </source>
</evidence>
<reference evidence="9 10" key="1">
    <citation type="submission" date="2015-01" db="EMBL/GenBank/DDBJ databases">
        <title>Evolution of Trichinella species and genotypes.</title>
        <authorList>
            <person name="Korhonen P.K."/>
            <person name="Edoardo P."/>
            <person name="Giuseppe L.R."/>
            <person name="Gasser R.B."/>
        </authorList>
    </citation>
    <scope>NUCLEOTIDE SEQUENCE [LARGE SCALE GENOMIC DNA]</scope>
    <source>
        <strain evidence="6">ISS13</strain>
        <strain evidence="8">ISS176</strain>
        <strain evidence="7">ISS588</strain>
    </source>
</reference>
<dbReference type="EMBL" id="JYDV01000120">
    <property type="protein sequence ID" value="KRZ31365.1"/>
    <property type="molecule type" value="Genomic_DNA"/>
</dbReference>
<sequence length="337" mass="39006">MCTKPDDINIKSYVVDAMARLEQLQKHWSANIRQQKSSSEGNVLKKDFKSLPRSIENLAFMEHAIQVFQIVSVLCKMFLKQADVIQKTMKEDLQGDLEELVINFMWVCPRLSCFAPELAVVCEYFIIIYGKEFAEICFENRSEKVHPALLRIINNTAMVEKIMEHFKYFMEFAKRNKVDVDPVKERGSFKFRSHTLSVLSKAEMLAAKKWKTYVPVIHLCQCESAKDFKKQQTRSSDNGNGRQRPTSNITYLVNVKNKKGEKKEDDDQEDEEMTFSFRITASEKSLPVNLRSAIYLIQSLSEAEYNKLVLLRFVNNVTSKTKSKVSTDELVELIKIL</sequence>
<evidence type="ECO:0000256" key="3">
    <source>
        <dbReference type="ARBA" id="ARBA00032374"/>
    </source>
</evidence>
<comment type="function">
    <text evidence="4">ESCRT-III-like protein involved in cytokinesis, nuclear envelope reassembly and endosomal tubulation. Is required for efficient abscission during cytokinesis. Involved in recruiting VPS4A and/or VPS4B to the midbody of dividing cells. During late anaphase, involved in nuclear envelope reassembly and mitotic spindle disassembly together with the ESCRT-III complex: IST1 acts by mediating the recruitment of SPAST to the nuclear membrane, leading to microtubule severing. Recruited to the reforming nuclear envelope (NE) during anaphase by LEMD2. Regulates early endosomal tubulation together with the ESCRT-III complex by mediating the recruitment of SPAST.</text>
</comment>
<dbReference type="GO" id="GO:0015031">
    <property type="term" value="P:protein transport"/>
    <property type="evidence" value="ECO:0007669"/>
    <property type="project" value="InterPro"/>
</dbReference>